<name>A0AAW1PNV2_9CHLO</name>
<dbReference type="EMBL" id="JALJOR010000006">
    <property type="protein sequence ID" value="KAK9815276.1"/>
    <property type="molecule type" value="Genomic_DNA"/>
</dbReference>
<dbReference type="Pfam" id="PF00106">
    <property type="entry name" value="adh_short"/>
    <property type="match status" value="1"/>
</dbReference>
<dbReference type="GO" id="GO:0016491">
    <property type="term" value="F:oxidoreductase activity"/>
    <property type="evidence" value="ECO:0007669"/>
    <property type="project" value="TreeGrafter"/>
</dbReference>
<gene>
    <name evidence="1" type="ORF">WJX72_000975</name>
</gene>
<evidence type="ECO:0000313" key="1">
    <source>
        <dbReference type="EMBL" id="KAK9815276.1"/>
    </source>
</evidence>
<protein>
    <submittedName>
        <fullName evidence="1">Uncharacterized protein</fullName>
    </submittedName>
</protein>
<dbReference type="InterPro" id="IPR002347">
    <property type="entry name" value="SDR_fam"/>
</dbReference>
<organism evidence="1 2">
    <name type="scientific">[Myrmecia] bisecta</name>
    <dbReference type="NCBI Taxonomy" id="41462"/>
    <lineage>
        <taxon>Eukaryota</taxon>
        <taxon>Viridiplantae</taxon>
        <taxon>Chlorophyta</taxon>
        <taxon>core chlorophytes</taxon>
        <taxon>Trebouxiophyceae</taxon>
        <taxon>Trebouxiales</taxon>
        <taxon>Trebouxiaceae</taxon>
        <taxon>Myrmecia</taxon>
    </lineage>
</organism>
<dbReference type="GO" id="GO:0005737">
    <property type="term" value="C:cytoplasm"/>
    <property type="evidence" value="ECO:0007669"/>
    <property type="project" value="TreeGrafter"/>
</dbReference>
<dbReference type="CDD" id="cd05325">
    <property type="entry name" value="carb_red_sniffer_like_SDR_c"/>
    <property type="match status" value="1"/>
</dbReference>
<dbReference type="InterPro" id="IPR036291">
    <property type="entry name" value="NAD(P)-bd_dom_sf"/>
</dbReference>
<keyword evidence="2" id="KW-1185">Reference proteome</keyword>
<accession>A0AAW1PNV2</accession>
<dbReference type="AlphaFoldDB" id="A0AAW1PNV2"/>
<dbReference type="SUPFAM" id="SSF51735">
    <property type="entry name" value="NAD(P)-binding Rossmann-fold domains"/>
    <property type="match status" value="1"/>
</dbReference>
<comment type="caution">
    <text evidence="1">The sequence shown here is derived from an EMBL/GenBank/DDBJ whole genome shotgun (WGS) entry which is preliminary data.</text>
</comment>
<dbReference type="Proteomes" id="UP001489004">
    <property type="component" value="Unassembled WGS sequence"/>
</dbReference>
<dbReference type="InterPro" id="IPR051468">
    <property type="entry name" value="Fungal_SecMetab_SDRs"/>
</dbReference>
<dbReference type="Gene3D" id="3.40.50.720">
    <property type="entry name" value="NAD(P)-binding Rossmann-like Domain"/>
    <property type="match status" value="1"/>
</dbReference>
<evidence type="ECO:0000313" key="2">
    <source>
        <dbReference type="Proteomes" id="UP001489004"/>
    </source>
</evidence>
<dbReference type="PANTHER" id="PTHR43544:SF12">
    <property type="entry name" value="NAD(P)-BINDING ROSSMANN-FOLD SUPERFAMILY PROTEIN"/>
    <property type="match status" value="1"/>
</dbReference>
<dbReference type="PRINTS" id="PR00081">
    <property type="entry name" value="GDHRDH"/>
</dbReference>
<sequence>MAFLGAAYHSEPAMSPQKVALVVGASRGLGLEFVSQLLSRPGCRVVAACRNPTNATQLQQLRSQHPDKLSVVMLDSTNEESIQAAAVEVSRQHQHLDLLLNVAGVLHIPDVMSPETALARVTAENLMRVFQTNAFGPILVSKAFTPLLVKAAEANAATSERPAVIANLSARVGSIGDNRLGGWYSYRASKTALNQLTKTMSLEFARRKQPVSCILLHPGTCDTGLSAPFQKNVQPAKLFTRERAVQQLLQIIDRTTCKENGKFFAWDGQEVPW</sequence>
<dbReference type="PANTHER" id="PTHR43544">
    <property type="entry name" value="SHORT-CHAIN DEHYDROGENASE/REDUCTASE"/>
    <property type="match status" value="1"/>
</dbReference>
<reference evidence="1 2" key="1">
    <citation type="journal article" date="2024" name="Nat. Commun.">
        <title>Phylogenomics reveals the evolutionary origins of lichenization in chlorophyte algae.</title>
        <authorList>
            <person name="Puginier C."/>
            <person name="Libourel C."/>
            <person name="Otte J."/>
            <person name="Skaloud P."/>
            <person name="Haon M."/>
            <person name="Grisel S."/>
            <person name="Petersen M."/>
            <person name="Berrin J.G."/>
            <person name="Delaux P.M."/>
            <person name="Dal Grande F."/>
            <person name="Keller J."/>
        </authorList>
    </citation>
    <scope>NUCLEOTIDE SEQUENCE [LARGE SCALE GENOMIC DNA]</scope>
    <source>
        <strain evidence="1 2">SAG 2043</strain>
    </source>
</reference>
<proteinExistence type="predicted"/>